<reference evidence="1" key="1">
    <citation type="submission" date="2023-03" db="EMBL/GenBank/DDBJ databases">
        <title>Massive genome expansion in bonnet fungi (Mycena s.s.) driven by repeated elements and novel gene families across ecological guilds.</title>
        <authorList>
            <consortium name="Lawrence Berkeley National Laboratory"/>
            <person name="Harder C.B."/>
            <person name="Miyauchi S."/>
            <person name="Viragh M."/>
            <person name="Kuo A."/>
            <person name="Thoen E."/>
            <person name="Andreopoulos B."/>
            <person name="Lu D."/>
            <person name="Skrede I."/>
            <person name="Drula E."/>
            <person name="Henrissat B."/>
            <person name="Morin E."/>
            <person name="Kohler A."/>
            <person name="Barry K."/>
            <person name="LaButti K."/>
            <person name="Morin E."/>
            <person name="Salamov A."/>
            <person name="Lipzen A."/>
            <person name="Mereny Z."/>
            <person name="Hegedus B."/>
            <person name="Baldrian P."/>
            <person name="Stursova M."/>
            <person name="Weitz H."/>
            <person name="Taylor A."/>
            <person name="Grigoriev I.V."/>
            <person name="Nagy L.G."/>
            <person name="Martin F."/>
            <person name="Kauserud H."/>
        </authorList>
    </citation>
    <scope>NUCLEOTIDE SEQUENCE</scope>
    <source>
        <strain evidence="1">CBHHK067</strain>
    </source>
</reference>
<dbReference type="Proteomes" id="UP001221757">
    <property type="component" value="Unassembled WGS sequence"/>
</dbReference>
<accession>A0AAD7BSF3</accession>
<gene>
    <name evidence="1" type="ORF">B0H17DRAFT_855571</name>
</gene>
<dbReference type="AlphaFoldDB" id="A0AAD7BSF3"/>
<feature type="non-terminal residue" evidence="1">
    <location>
        <position position="1"/>
    </location>
</feature>
<proteinExistence type="predicted"/>
<comment type="caution">
    <text evidence="1">The sequence shown here is derived from an EMBL/GenBank/DDBJ whole genome shotgun (WGS) entry which is preliminary data.</text>
</comment>
<keyword evidence="2" id="KW-1185">Reference proteome</keyword>
<sequence>YCMTMLALFKPWRSPVDFKDVISTWDHAFKAHFFSTRQNQLMKKFNVRYMCNDFRDN</sequence>
<protein>
    <submittedName>
        <fullName evidence="1">Uncharacterized protein</fullName>
    </submittedName>
</protein>
<dbReference type="EMBL" id="JARKIE010000543">
    <property type="protein sequence ID" value="KAJ7629545.1"/>
    <property type="molecule type" value="Genomic_DNA"/>
</dbReference>
<organism evidence="1 2">
    <name type="scientific">Mycena rosella</name>
    <name type="common">Pink bonnet</name>
    <name type="synonym">Agaricus rosellus</name>
    <dbReference type="NCBI Taxonomy" id="1033263"/>
    <lineage>
        <taxon>Eukaryota</taxon>
        <taxon>Fungi</taxon>
        <taxon>Dikarya</taxon>
        <taxon>Basidiomycota</taxon>
        <taxon>Agaricomycotina</taxon>
        <taxon>Agaricomycetes</taxon>
        <taxon>Agaricomycetidae</taxon>
        <taxon>Agaricales</taxon>
        <taxon>Marasmiineae</taxon>
        <taxon>Mycenaceae</taxon>
        <taxon>Mycena</taxon>
    </lineage>
</organism>
<evidence type="ECO:0000313" key="1">
    <source>
        <dbReference type="EMBL" id="KAJ7629545.1"/>
    </source>
</evidence>
<name>A0AAD7BSF3_MYCRO</name>
<feature type="non-terminal residue" evidence="1">
    <location>
        <position position="57"/>
    </location>
</feature>
<evidence type="ECO:0000313" key="2">
    <source>
        <dbReference type="Proteomes" id="UP001221757"/>
    </source>
</evidence>